<evidence type="ECO:0000256" key="2">
    <source>
        <dbReference type="ARBA" id="ARBA00007019"/>
    </source>
</evidence>
<dbReference type="HAMAP" id="MF_01522">
    <property type="entry name" value="Kup"/>
    <property type="match status" value="1"/>
</dbReference>
<evidence type="ECO:0000256" key="7">
    <source>
        <dbReference type="ARBA" id="ARBA00022692"/>
    </source>
</evidence>
<evidence type="ECO:0000256" key="9">
    <source>
        <dbReference type="ARBA" id="ARBA00022958"/>
    </source>
</evidence>
<dbReference type="InterPro" id="IPR053951">
    <property type="entry name" value="K_trans_N"/>
</dbReference>
<feature type="transmembrane region" description="Helical" evidence="13">
    <location>
        <begin position="235"/>
        <end position="255"/>
    </location>
</feature>
<evidence type="ECO:0000256" key="4">
    <source>
        <dbReference type="ARBA" id="ARBA00022475"/>
    </source>
</evidence>
<keyword evidence="11 13" id="KW-0406">Ion transport</keyword>
<feature type="transmembrane region" description="Helical" evidence="13">
    <location>
        <begin position="159"/>
        <end position="180"/>
    </location>
</feature>
<dbReference type="InterPro" id="IPR053952">
    <property type="entry name" value="K_trans_C"/>
</dbReference>
<evidence type="ECO:0000313" key="17">
    <source>
        <dbReference type="Proteomes" id="UP000516369"/>
    </source>
</evidence>
<comment type="catalytic activity">
    <reaction evidence="13">
        <text>K(+)(in) + H(+)(in) = K(+)(out) + H(+)(out)</text>
        <dbReference type="Rhea" id="RHEA:28490"/>
        <dbReference type="ChEBI" id="CHEBI:15378"/>
        <dbReference type="ChEBI" id="CHEBI:29103"/>
    </reaction>
</comment>
<feature type="transmembrane region" description="Helical" evidence="13">
    <location>
        <begin position="40"/>
        <end position="61"/>
    </location>
</feature>
<protein>
    <recommendedName>
        <fullName evidence="13">Probable potassium transport system protein Kup</fullName>
    </recommendedName>
</protein>
<evidence type="ECO:0000256" key="5">
    <source>
        <dbReference type="ARBA" id="ARBA00022519"/>
    </source>
</evidence>
<dbReference type="Pfam" id="PF22776">
    <property type="entry name" value="K_trans_C"/>
    <property type="match status" value="1"/>
</dbReference>
<evidence type="ECO:0000256" key="11">
    <source>
        <dbReference type="ARBA" id="ARBA00023065"/>
    </source>
</evidence>
<keyword evidence="3 13" id="KW-0813">Transport</keyword>
<dbReference type="KEGG" id="dvn:HQ394_09055"/>
<feature type="transmembrane region" description="Helical" evidence="13">
    <location>
        <begin position="129"/>
        <end position="147"/>
    </location>
</feature>
<feature type="transmembrane region" description="Helical" evidence="13">
    <location>
        <begin position="90"/>
        <end position="109"/>
    </location>
</feature>
<dbReference type="GO" id="GO:0015293">
    <property type="term" value="F:symporter activity"/>
    <property type="evidence" value="ECO:0007669"/>
    <property type="project" value="UniProtKB-UniRule"/>
</dbReference>
<keyword evidence="12 13" id="KW-0472">Membrane</keyword>
<evidence type="ECO:0000256" key="12">
    <source>
        <dbReference type="ARBA" id="ARBA00023136"/>
    </source>
</evidence>
<evidence type="ECO:0000256" key="10">
    <source>
        <dbReference type="ARBA" id="ARBA00022989"/>
    </source>
</evidence>
<evidence type="ECO:0000256" key="8">
    <source>
        <dbReference type="ARBA" id="ARBA00022847"/>
    </source>
</evidence>
<keyword evidence="9 13" id="KW-0630">Potassium</keyword>
<gene>
    <name evidence="13" type="primary">kup</name>
    <name evidence="16" type="ORF">HQ394_09055</name>
</gene>
<feature type="transmembrane region" description="Helical" evidence="13">
    <location>
        <begin position="356"/>
        <end position="376"/>
    </location>
</feature>
<feature type="domain" description="K+ potassium transporter C-terminal" evidence="15">
    <location>
        <begin position="465"/>
        <end position="612"/>
    </location>
</feature>
<evidence type="ECO:0000256" key="3">
    <source>
        <dbReference type="ARBA" id="ARBA00022448"/>
    </source>
</evidence>
<dbReference type="PANTHER" id="PTHR30540">
    <property type="entry name" value="OSMOTIC STRESS POTASSIUM TRANSPORTER"/>
    <property type="match status" value="1"/>
</dbReference>
<dbReference type="Proteomes" id="UP000516369">
    <property type="component" value="Chromosome"/>
</dbReference>
<reference evidence="16 17" key="1">
    <citation type="submission" date="2020-05" db="EMBL/GenBank/DDBJ databases">
        <title>Complete closed genome sequence of Defluviicoccus vanus.</title>
        <authorList>
            <person name="Bessarab I."/>
            <person name="Arumugam K."/>
            <person name="Maszenan A.M."/>
            <person name="Seviour R.J."/>
            <person name="Williams R.B."/>
        </authorList>
    </citation>
    <scope>NUCLEOTIDE SEQUENCE [LARGE SCALE GENOMIC DNA]</scope>
    <source>
        <strain evidence="16 17">Ben 114</strain>
    </source>
</reference>
<comment type="subcellular location">
    <subcellularLocation>
        <location evidence="13">Cell membrane</location>
        <topology evidence="13">Multi-pass membrane protein</topology>
    </subcellularLocation>
    <subcellularLocation>
        <location evidence="1">Membrane</location>
        <topology evidence="1">Multi-pass membrane protein</topology>
    </subcellularLocation>
</comment>
<feature type="transmembrane region" description="Helical" evidence="13">
    <location>
        <begin position="267"/>
        <end position="290"/>
    </location>
</feature>
<evidence type="ECO:0000313" key="16">
    <source>
        <dbReference type="EMBL" id="QNT71231.1"/>
    </source>
</evidence>
<keyword evidence="8 13" id="KW-0769">Symport</keyword>
<dbReference type="GO" id="GO:0015079">
    <property type="term" value="F:potassium ion transmembrane transporter activity"/>
    <property type="evidence" value="ECO:0007669"/>
    <property type="project" value="UniProtKB-UniRule"/>
</dbReference>
<dbReference type="GO" id="GO:0005886">
    <property type="term" value="C:plasma membrane"/>
    <property type="evidence" value="ECO:0007669"/>
    <property type="project" value="UniProtKB-SubCell"/>
</dbReference>
<comment type="similarity">
    <text evidence="2 13">Belongs to the HAK/KUP transporter (TC 2.A.72) family.</text>
</comment>
<evidence type="ECO:0000259" key="15">
    <source>
        <dbReference type="Pfam" id="PF22776"/>
    </source>
</evidence>
<feature type="domain" description="K+ potassium transporter integral membrane" evidence="14">
    <location>
        <begin position="3"/>
        <end position="453"/>
    </location>
</feature>
<comment type="caution">
    <text evidence="13">Lacks conserved residue(s) required for the propagation of feature annotation.</text>
</comment>
<dbReference type="AlphaFoldDB" id="A0A7H1N695"/>
<keyword evidence="5" id="KW-0997">Cell inner membrane</keyword>
<organism evidence="16 17">
    <name type="scientific">Defluviicoccus vanus</name>
    <dbReference type="NCBI Taxonomy" id="111831"/>
    <lineage>
        <taxon>Bacteria</taxon>
        <taxon>Pseudomonadati</taxon>
        <taxon>Pseudomonadota</taxon>
        <taxon>Alphaproteobacteria</taxon>
        <taxon>Rhodospirillales</taxon>
        <taxon>Rhodospirillaceae</taxon>
        <taxon>Defluviicoccus</taxon>
    </lineage>
</organism>
<keyword evidence="10 13" id="KW-1133">Transmembrane helix</keyword>
<evidence type="ECO:0000256" key="6">
    <source>
        <dbReference type="ARBA" id="ARBA00022538"/>
    </source>
</evidence>
<dbReference type="InterPro" id="IPR003855">
    <property type="entry name" value="K+_transporter"/>
</dbReference>
<dbReference type="Pfam" id="PF02705">
    <property type="entry name" value="K_trans"/>
    <property type="match status" value="1"/>
</dbReference>
<feature type="transmembrane region" description="Helical" evidence="13">
    <location>
        <begin position="413"/>
        <end position="430"/>
    </location>
</feature>
<keyword evidence="6 13" id="KW-0633">Potassium transport</keyword>
<dbReference type="EMBL" id="CP053923">
    <property type="protein sequence ID" value="QNT71231.1"/>
    <property type="molecule type" value="Genomic_DNA"/>
</dbReference>
<evidence type="ECO:0000256" key="13">
    <source>
        <dbReference type="HAMAP-Rule" id="MF_01522"/>
    </source>
</evidence>
<accession>A0A7H1N695</accession>
<keyword evidence="4 13" id="KW-1003">Cell membrane</keyword>
<keyword evidence="7 13" id="KW-0812">Transmembrane</keyword>
<evidence type="ECO:0000259" key="14">
    <source>
        <dbReference type="Pfam" id="PF02705"/>
    </source>
</evidence>
<proteinExistence type="inferred from homology"/>
<evidence type="ECO:0000256" key="1">
    <source>
        <dbReference type="ARBA" id="ARBA00004141"/>
    </source>
</evidence>
<dbReference type="InterPro" id="IPR023051">
    <property type="entry name" value="Kup"/>
</dbReference>
<name>A0A7H1N695_9PROT</name>
<keyword evidence="17" id="KW-1185">Reference proteome</keyword>
<comment type="function">
    <text evidence="13">Transport of potassium into the cell. Likely operates as a K(+):H(+) symporter.</text>
</comment>
<feature type="transmembrane region" description="Helical" evidence="13">
    <location>
        <begin position="383"/>
        <end position="407"/>
    </location>
</feature>
<sequence>MPLALAAIGIVYGDIGTSPLYTLKECLSGVHGIGAGRESVLGILSLVLWALILVVTVKYVLFIMRADNRGEGGILALMSLAQTASPHRSMLVVAAGLLGSALFFGDGIITPAISVLSAVEGIEIAAPSLAEYVVPAAIGILVALFAVQRHGTAAVGRLFGPIMVLWFATLAILGVVQLVANPSVLAAVDPRYAVSFFATHGLIGFLALGAVVLAVTGGEALYADMGHFGARPVRLAWIAFVLPSLALNYLGQGALVLAHPEAASNPFYLLAPGWALLPLVALATMATVIASQAVISGAYSLTQQAIQLGFCPRMEIRHTSEHQQGQIYMPEVNERLLIGVVALVLLFRSSGNLANAYGIAVTGTMTATTLLAWVVVRRVWHWSALPAVVVVGAFLAIDLAFLGANLMKVHEGGWIPLALAGLLCFLMTTWRRGRITLAQQLREDSIPISTFLDRLHRNTPVRVGGTAIYLTRHTDMLPNALLYNLKHNKVMHDRVVLLTVENVDVPRVAEAERLRMETLRPDLLRIFVRYGFMEIPDIPQAVADCSRFGLYFRPEETSYFLGRENLIPATHPPFSRLRERFFIILSRNSVSATDFFRIPPDRVVELGAQVPI</sequence>
<feature type="transmembrane region" description="Helical" evidence="13">
    <location>
        <begin position="192"/>
        <end position="215"/>
    </location>
</feature>
<dbReference type="PANTHER" id="PTHR30540:SF79">
    <property type="entry name" value="LOW AFFINITY POTASSIUM TRANSPORT SYSTEM PROTEIN KUP"/>
    <property type="match status" value="1"/>
</dbReference>